<evidence type="ECO:0000259" key="2">
    <source>
        <dbReference type="Pfam" id="PF18602"/>
    </source>
</evidence>
<evidence type="ECO:0000313" key="4">
    <source>
        <dbReference type="Proteomes" id="UP000215455"/>
    </source>
</evidence>
<proteinExistence type="predicted"/>
<keyword evidence="1" id="KW-0732">Signal</keyword>
<feature type="chain" id="PRO_5045618802" description="Rap1a immunity protein domain-containing protein" evidence="1">
    <location>
        <begin position="22"/>
        <end position="123"/>
    </location>
</feature>
<accession>A0ABX4DN57</accession>
<feature type="signal peptide" evidence="1">
    <location>
        <begin position="1"/>
        <end position="21"/>
    </location>
</feature>
<feature type="domain" description="Rap1a immunity protein" evidence="2">
    <location>
        <begin position="26"/>
        <end position="121"/>
    </location>
</feature>
<protein>
    <recommendedName>
        <fullName evidence="2">Rap1a immunity protein domain-containing protein</fullName>
    </recommendedName>
</protein>
<name>A0ABX4DN57_9PSED</name>
<evidence type="ECO:0000256" key="1">
    <source>
        <dbReference type="SAM" id="SignalP"/>
    </source>
</evidence>
<dbReference type="InterPro" id="IPR041238">
    <property type="entry name" value="Rap1a"/>
</dbReference>
<dbReference type="Pfam" id="PF18602">
    <property type="entry name" value="Rap1a"/>
    <property type="match status" value="1"/>
</dbReference>
<dbReference type="RefSeq" id="WP_083348717.1">
    <property type="nucleotide sequence ID" value="NZ_CP044409.1"/>
</dbReference>
<keyword evidence="4" id="KW-1185">Reference proteome</keyword>
<evidence type="ECO:0000313" key="3">
    <source>
        <dbReference type="EMBL" id="OXR27857.1"/>
    </source>
</evidence>
<sequence length="123" mass="12888">MKAWIGAVALVGTLASGSATAAPVATGNELLQWCKKVLSDNEAESSSYTAGYCTAVVVTVGDLVKSINHDLGPKLQICVPSGVSNGQMVRLLVKYLEANPEKLHINATTLTILATQQAFPCRS</sequence>
<organism evidence="3 4">
    <name type="scientific">Pseudomonas umsongensis</name>
    <dbReference type="NCBI Taxonomy" id="198618"/>
    <lineage>
        <taxon>Bacteria</taxon>
        <taxon>Pseudomonadati</taxon>
        <taxon>Pseudomonadota</taxon>
        <taxon>Gammaproteobacteria</taxon>
        <taxon>Pseudomonadales</taxon>
        <taxon>Pseudomonadaceae</taxon>
        <taxon>Pseudomonas</taxon>
    </lineage>
</organism>
<dbReference type="Proteomes" id="UP000215455">
    <property type="component" value="Unassembled WGS sequence"/>
</dbReference>
<gene>
    <name evidence="3" type="ORF">PSUM_30305</name>
</gene>
<dbReference type="EMBL" id="NIWU01000011">
    <property type="protein sequence ID" value="OXR27857.1"/>
    <property type="molecule type" value="Genomic_DNA"/>
</dbReference>
<comment type="caution">
    <text evidence="3">The sequence shown here is derived from an EMBL/GenBank/DDBJ whole genome shotgun (WGS) entry which is preliminary data.</text>
</comment>
<dbReference type="Gene3D" id="1.10.890.40">
    <property type="match status" value="1"/>
</dbReference>
<reference evidence="3 4" key="1">
    <citation type="submission" date="2017-06" db="EMBL/GenBank/DDBJ databases">
        <authorList>
            <person name="Furmanczyk E.M."/>
        </authorList>
    </citation>
    <scope>NUCLEOTIDE SEQUENCE [LARGE SCALE GENOMIC DNA]</scope>
    <source>
        <strain evidence="3 4">DSM 16611</strain>
    </source>
</reference>